<dbReference type="SUPFAM" id="SSF82199">
    <property type="entry name" value="SET domain"/>
    <property type="match status" value="1"/>
</dbReference>
<comment type="caution">
    <text evidence="2">The sequence shown here is derived from an EMBL/GenBank/DDBJ whole genome shotgun (WGS) entry which is preliminary data.</text>
</comment>
<evidence type="ECO:0000313" key="3">
    <source>
        <dbReference type="Proteomes" id="UP001174997"/>
    </source>
</evidence>
<dbReference type="PROSITE" id="PS50280">
    <property type="entry name" value="SET"/>
    <property type="match status" value="1"/>
</dbReference>
<dbReference type="PANTHER" id="PTHR47332">
    <property type="entry name" value="SET DOMAIN-CONTAINING PROTEIN 5"/>
    <property type="match status" value="1"/>
</dbReference>
<dbReference type="PANTHER" id="PTHR47332:SF4">
    <property type="entry name" value="SET DOMAIN-CONTAINING PROTEIN 5"/>
    <property type="match status" value="1"/>
</dbReference>
<dbReference type="Pfam" id="PF00856">
    <property type="entry name" value="SET"/>
    <property type="match status" value="1"/>
</dbReference>
<evidence type="ECO:0000313" key="2">
    <source>
        <dbReference type="EMBL" id="KAK0672101.1"/>
    </source>
</evidence>
<dbReference type="InterPro" id="IPR046341">
    <property type="entry name" value="SET_dom_sf"/>
</dbReference>
<organism evidence="2 3">
    <name type="scientific">Cercophora samala</name>
    <dbReference type="NCBI Taxonomy" id="330535"/>
    <lineage>
        <taxon>Eukaryota</taxon>
        <taxon>Fungi</taxon>
        <taxon>Dikarya</taxon>
        <taxon>Ascomycota</taxon>
        <taxon>Pezizomycotina</taxon>
        <taxon>Sordariomycetes</taxon>
        <taxon>Sordariomycetidae</taxon>
        <taxon>Sordariales</taxon>
        <taxon>Lasiosphaeriaceae</taxon>
        <taxon>Cercophora</taxon>
    </lineage>
</organism>
<gene>
    <name evidence="2" type="ORF">QBC41DRAFT_268860</name>
</gene>
<dbReference type="Gene3D" id="1.25.40.10">
    <property type="entry name" value="Tetratricopeptide repeat domain"/>
    <property type="match status" value="1"/>
</dbReference>
<reference evidence="2" key="1">
    <citation type="submission" date="2023-06" db="EMBL/GenBank/DDBJ databases">
        <title>Genome-scale phylogeny and comparative genomics of the fungal order Sordariales.</title>
        <authorList>
            <consortium name="Lawrence Berkeley National Laboratory"/>
            <person name="Hensen N."/>
            <person name="Bonometti L."/>
            <person name="Westerberg I."/>
            <person name="Brannstrom I.O."/>
            <person name="Guillou S."/>
            <person name="Cros-Aarteil S."/>
            <person name="Calhoun S."/>
            <person name="Haridas S."/>
            <person name="Kuo A."/>
            <person name="Mondo S."/>
            <person name="Pangilinan J."/>
            <person name="Riley R."/>
            <person name="Labutti K."/>
            <person name="Andreopoulos B."/>
            <person name="Lipzen A."/>
            <person name="Chen C."/>
            <person name="Yanf M."/>
            <person name="Daum C."/>
            <person name="Ng V."/>
            <person name="Clum A."/>
            <person name="Steindorff A."/>
            <person name="Ohm R."/>
            <person name="Martin F."/>
            <person name="Silar P."/>
            <person name="Natvig D."/>
            <person name="Lalanne C."/>
            <person name="Gautier V."/>
            <person name="Ament-Velasquez S.L."/>
            <person name="Kruys A."/>
            <person name="Hutchinson M.I."/>
            <person name="Powell A.J."/>
            <person name="Barry K."/>
            <person name="Miller A.N."/>
            <person name="Grigoriev I.V."/>
            <person name="Debuchy R."/>
            <person name="Gladieux P."/>
            <person name="Thoren M.H."/>
            <person name="Johannesson H."/>
        </authorList>
    </citation>
    <scope>NUCLEOTIDE SEQUENCE</scope>
    <source>
        <strain evidence="2">CBS 307.81</strain>
    </source>
</reference>
<sequence>METTTAKPYVIREVPGKGKGLIATTKIRKGTRILSEAPLFKLASTQMPQNLLEALILAELHNLTKDQKRAYVALHNSYGQETGVKPIVGIAKTNVLIFNPHKPEGGLFLDMSRVNHACRPNAHYSWNERTGRLTVHALRDVEDRQEITVSYITQGKPRQARQEFLRDCFFFDCACELCSLPPVERDMSDLRLLEVAVIEDQLGRGSGSFHYGRALALLWEMFRVLEVEGVWDQSIPKAYFVAFQIACMYGDETRARVFAERALEARVSMEGEDSPEVVRLRGYVEHPSLLASWQLRAKCPDGLVPPPLMEGEVDDWLWGDMTPEAAVGG</sequence>
<dbReference type="Gene3D" id="2.170.270.10">
    <property type="entry name" value="SET domain"/>
    <property type="match status" value="1"/>
</dbReference>
<dbReference type="Proteomes" id="UP001174997">
    <property type="component" value="Unassembled WGS sequence"/>
</dbReference>
<dbReference type="AlphaFoldDB" id="A0AA40DFV4"/>
<evidence type="ECO:0000259" key="1">
    <source>
        <dbReference type="PROSITE" id="PS50280"/>
    </source>
</evidence>
<proteinExistence type="predicted"/>
<name>A0AA40DFV4_9PEZI</name>
<dbReference type="EMBL" id="JAULSY010000015">
    <property type="protein sequence ID" value="KAK0672101.1"/>
    <property type="molecule type" value="Genomic_DNA"/>
</dbReference>
<dbReference type="InterPro" id="IPR001214">
    <property type="entry name" value="SET_dom"/>
</dbReference>
<protein>
    <recommendedName>
        <fullName evidence="1">SET domain-containing protein</fullName>
    </recommendedName>
</protein>
<dbReference type="InterPro" id="IPR011990">
    <property type="entry name" value="TPR-like_helical_dom_sf"/>
</dbReference>
<dbReference type="CDD" id="cd20071">
    <property type="entry name" value="SET_SMYD"/>
    <property type="match status" value="1"/>
</dbReference>
<keyword evidence="3" id="KW-1185">Reference proteome</keyword>
<accession>A0AA40DFV4</accession>
<dbReference type="InterPro" id="IPR053185">
    <property type="entry name" value="SET_domain_protein"/>
</dbReference>
<feature type="domain" description="SET" evidence="1">
    <location>
        <begin position="7"/>
        <end position="152"/>
    </location>
</feature>
<dbReference type="SMART" id="SM00317">
    <property type="entry name" value="SET"/>
    <property type="match status" value="1"/>
</dbReference>